<dbReference type="InterPro" id="IPR039498">
    <property type="entry name" value="NTP_transf_5"/>
</dbReference>
<evidence type="ECO:0000313" key="1">
    <source>
        <dbReference type="EMBL" id="MBB5755148.1"/>
    </source>
</evidence>
<keyword evidence="2" id="KW-1185">Reference proteome</keyword>
<dbReference type="AlphaFoldDB" id="A0A7W9FQW4"/>
<evidence type="ECO:0008006" key="3">
    <source>
        <dbReference type="Google" id="ProtNLM"/>
    </source>
</evidence>
<name>A0A7W9FQW4_9HYPH</name>
<dbReference type="EMBL" id="JACHOO010000014">
    <property type="protein sequence ID" value="MBB5755148.1"/>
    <property type="molecule type" value="Genomic_DNA"/>
</dbReference>
<proteinExistence type="predicted"/>
<sequence>MKVDGHYPERRTVETLLRLVSPAGPRPDLAAVDWHPVVRLARHAHVAASLWARLRVDPDFAAVPEAAADDLRAAYRDNARRNRLMVPAFLDLARRLNAEGIVPVLLKGGGQLFDPPSGDPDRRYLHDFDLLVAGPEPVYDRLLASGLAVAETAPPRGRPERMFHSWPDFVDRESGVIVDVHRRPFRYADAAMTAIFLDEAIPFERDGARFALPSRACRIAGNVLHAQIADRGFSQAWFDPRYLLELAECAVAWRAADWRDADILLASHRIAFRNFIHLAQMLMGVAVPLPPPRRRVDQIELERILRHDDFAPRHGLLAWTMMKAIGLKARARQAVGPSIGWRSVSPRRSGGSTREEPF</sequence>
<gene>
    <name evidence="1" type="ORF">GGQ63_004249</name>
</gene>
<dbReference type="Proteomes" id="UP000523821">
    <property type="component" value="Unassembled WGS sequence"/>
</dbReference>
<organism evidence="1 2">
    <name type="scientific">Prosthecomicrobium pneumaticum</name>
    <dbReference type="NCBI Taxonomy" id="81895"/>
    <lineage>
        <taxon>Bacteria</taxon>
        <taxon>Pseudomonadati</taxon>
        <taxon>Pseudomonadota</taxon>
        <taxon>Alphaproteobacteria</taxon>
        <taxon>Hyphomicrobiales</taxon>
        <taxon>Kaistiaceae</taxon>
        <taxon>Prosthecomicrobium</taxon>
    </lineage>
</organism>
<comment type="caution">
    <text evidence="1">The sequence shown here is derived from an EMBL/GenBank/DDBJ whole genome shotgun (WGS) entry which is preliminary data.</text>
</comment>
<reference evidence="1 2" key="1">
    <citation type="submission" date="2020-08" db="EMBL/GenBank/DDBJ databases">
        <title>Genomic Encyclopedia of Type Strains, Phase IV (KMG-IV): sequencing the most valuable type-strain genomes for metagenomic binning, comparative biology and taxonomic classification.</title>
        <authorList>
            <person name="Goeker M."/>
        </authorList>
    </citation>
    <scope>NUCLEOTIDE SEQUENCE [LARGE SCALE GENOMIC DNA]</scope>
    <source>
        <strain evidence="1 2">DSM 16268</strain>
    </source>
</reference>
<protein>
    <recommendedName>
        <fullName evidence="3">Nucleotidyltransferase family protein</fullName>
    </recommendedName>
</protein>
<accession>A0A7W9FQW4</accession>
<evidence type="ECO:0000313" key="2">
    <source>
        <dbReference type="Proteomes" id="UP000523821"/>
    </source>
</evidence>
<dbReference type="RefSeq" id="WP_183858579.1">
    <property type="nucleotide sequence ID" value="NZ_JACHOO010000014.1"/>
</dbReference>
<dbReference type="Pfam" id="PF14907">
    <property type="entry name" value="NTP_transf_5"/>
    <property type="match status" value="1"/>
</dbReference>